<protein>
    <submittedName>
        <fullName evidence="2">Uncharacterized protein</fullName>
    </submittedName>
</protein>
<sequence>MWAQNESYQQYCRNHFLSNRDWGRSLAPLVDKVAAKRIVTEWDIPDMKIVRTIAVFNKSHTKTFGISDMPEGSIMKVSHMSGRVARIVNGTFTCFKMCGGLGKKPIPLEEGKTERFRGILNGMLNARMRGKGGKETQYKFIEPAVVLEEQLNMSEFRDVTKWYISSGVPVFVAMECKQNNSKVTQRNFYTEDFQMLDAMTYLTEHCSVPIAKPGAWDKMRNIVHELGKRLPNQITRIDLYASDHEVYFSEFTYTGSACQGRFVPWVSGGLLSALYEGRVNPDIITPQYVKDTIQGRSWSYSPMHGLALIPQNASSHPSPVDLCSAIYSENDAELQEHCLGKLQGVVTEFPLRCIASNYIGDREHRHASLTFIGVLKYPTFSALVQRVDWDRAIVLIALICYLTYNQIGTKHQQDQYRNNAIYLFIMSIYMYLSTNHNGYFSQISVFDVVHQSFQAFKAVHPTSSPFICLSHFAVYWFNIASWRSKSLRNLLFWQLCVELVSASTDEFAHHFEDLNHVRCMRLSFIHRMQNYVIGELIRKYVVPAIFVYLYLLPAFLFHWAGVLIASVLSPIF</sequence>
<proteinExistence type="predicted"/>
<dbReference type="EMBL" id="CAKOGP040002424">
    <property type="protein sequence ID" value="CAJ1969438.1"/>
    <property type="molecule type" value="Genomic_DNA"/>
</dbReference>
<feature type="transmembrane region" description="Helical" evidence="1">
    <location>
        <begin position="545"/>
        <end position="568"/>
    </location>
</feature>
<evidence type="ECO:0000313" key="3">
    <source>
        <dbReference type="Proteomes" id="UP001295423"/>
    </source>
</evidence>
<dbReference type="AlphaFoldDB" id="A0AAD2GBY9"/>
<gene>
    <name evidence="2" type="ORF">CYCCA115_LOCUS23708</name>
</gene>
<accession>A0AAD2GBY9</accession>
<evidence type="ECO:0000256" key="1">
    <source>
        <dbReference type="SAM" id="Phobius"/>
    </source>
</evidence>
<feature type="transmembrane region" description="Helical" evidence="1">
    <location>
        <begin position="389"/>
        <end position="407"/>
    </location>
</feature>
<keyword evidence="1" id="KW-1133">Transmembrane helix</keyword>
<evidence type="ECO:0000313" key="2">
    <source>
        <dbReference type="EMBL" id="CAJ1969438.1"/>
    </source>
</evidence>
<keyword evidence="3" id="KW-1185">Reference proteome</keyword>
<dbReference type="Pfam" id="PF14305">
    <property type="entry name" value="ATPgrasp_TupA"/>
    <property type="match status" value="1"/>
</dbReference>
<feature type="transmembrane region" description="Helical" evidence="1">
    <location>
        <begin position="458"/>
        <end position="478"/>
    </location>
</feature>
<name>A0AAD2GBY9_9STRA</name>
<feature type="transmembrane region" description="Helical" evidence="1">
    <location>
        <begin position="419"/>
        <end position="438"/>
    </location>
</feature>
<dbReference type="Proteomes" id="UP001295423">
    <property type="component" value="Unassembled WGS sequence"/>
</dbReference>
<comment type="caution">
    <text evidence="2">The sequence shown here is derived from an EMBL/GenBank/DDBJ whole genome shotgun (WGS) entry which is preliminary data.</text>
</comment>
<reference evidence="2" key="1">
    <citation type="submission" date="2023-08" db="EMBL/GenBank/DDBJ databases">
        <authorList>
            <person name="Audoor S."/>
            <person name="Bilcke G."/>
        </authorList>
    </citation>
    <scope>NUCLEOTIDE SEQUENCE</scope>
</reference>
<dbReference type="InterPro" id="IPR029465">
    <property type="entry name" value="ATPgrasp_TupA"/>
</dbReference>
<organism evidence="2 3">
    <name type="scientific">Cylindrotheca closterium</name>
    <dbReference type="NCBI Taxonomy" id="2856"/>
    <lineage>
        <taxon>Eukaryota</taxon>
        <taxon>Sar</taxon>
        <taxon>Stramenopiles</taxon>
        <taxon>Ochrophyta</taxon>
        <taxon>Bacillariophyta</taxon>
        <taxon>Bacillariophyceae</taxon>
        <taxon>Bacillariophycidae</taxon>
        <taxon>Bacillariales</taxon>
        <taxon>Bacillariaceae</taxon>
        <taxon>Cylindrotheca</taxon>
    </lineage>
</organism>
<keyword evidence="1" id="KW-0812">Transmembrane</keyword>
<keyword evidence="1" id="KW-0472">Membrane</keyword>